<evidence type="ECO:0000313" key="1">
    <source>
        <dbReference type="EMBL" id="CAJ0850038.1"/>
    </source>
</evidence>
<dbReference type="AlphaFoldDB" id="A0AA48LWY4"/>
<gene>
    <name evidence="1" type="ORF">AMST5_00212</name>
</gene>
<proteinExistence type="predicted"/>
<protein>
    <submittedName>
        <fullName evidence="1">Uncharacterized protein</fullName>
    </submittedName>
</protein>
<organism evidence="1">
    <name type="scientific">freshwater sediment metagenome</name>
    <dbReference type="NCBI Taxonomy" id="556182"/>
    <lineage>
        <taxon>unclassified sequences</taxon>
        <taxon>metagenomes</taxon>
        <taxon>ecological metagenomes</taxon>
    </lineage>
</organism>
<accession>A0AA48LWY4</accession>
<dbReference type="EMBL" id="OY288114">
    <property type="protein sequence ID" value="CAJ0850038.1"/>
    <property type="molecule type" value="Genomic_DNA"/>
</dbReference>
<name>A0AA48LWY4_9ZZZZ</name>
<reference evidence="1" key="1">
    <citation type="submission" date="2023-07" db="EMBL/GenBank/DDBJ databases">
        <authorList>
            <person name="Pelsma A.J. K."/>
        </authorList>
    </citation>
    <scope>NUCLEOTIDE SEQUENCE</scope>
</reference>
<sequence length="48" mass="5503">MYINCGKLDRMLNGALNSRSCDPQDTFYFAFYTGQKRYGNRSIDGADQ</sequence>